<protein>
    <submittedName>
        <fullName evidence="10">S8 family serine peptidase</fullName>
    </submittedName>
</protein>
<evidence type="ECO:0000313" key="10">
    <source>
        <dbReference type="EMBL" id="MDN4611911.1"/>
    </source>
</evidence>
<dbReference type="InterPro" id="IPR015500">
    <property type="entry name" value="Peptidase_S8_subtilisin-rel"/>
</dbReference>
<dbReference type="Proteomes" id="UP001174209">
    <property type="component" value="Unassembled WGS sequence"/>
</dbReference>
<dbReference type="PANTHER" id="PTHR43806">
    <property type="entry name" value="PEPTIDASE S8"/>
    <property type="match status" value="1"/>
</dbReference>
<keyword evidence="8" id="KW-0732">Signal</keyword>
<proteinExistence type="inferred from homology"/>
<dbReference type="InterPro" id="IPR036852">
    <property type="entry name" value="Peptidase_S8/S53_dom_sf"/>
</dbReference>
<evidence type="ECO:0000256" key="5">
    <source>
        <dbReference type="PROSITE-ProRule" id="PRU01240"/>
    </source>
</evidence>
<feature type="compositionally biased region" description="Basic and acidic residues" evidence="7">
    <location>
        <begin position="201"/>
        <end position="212"/>
    </location>
</feature>
<dbReference type="PANTHER" id="PTHR43806:SF11">
    <property type="entry name" value="CEREVISIN-RELATED"/>
    <property type="match status" value="1"/>
</dbReference>
<sequence length="933" mass="94978">MFTRPRRITRGAAAATIAALLASPLLAVPASAAEAPPEPGANPEVRGTAAQQPTDRFIVKFQDQGQASSRTRGNAYGVKARELGISVKELKVMGTGATVVETSRELEAGEAEAFVESLEATTAVEYAEPDQILQVTSLSPQDEFYHYQWPIFGENGIDANAAWDTTTGDGITVAVVDTGITRHADLDANVLPGYDMIGDPAEGRDGDGRDPDASDEGDYGESGECGTAPSSWHGTHVAGTIAAAANDQGVVGIAPGAKILPVRALAECGGWMSDIMDGVIWASGGAVPGVPANPNPAQVVNLSVGGSGGCTTSWQSAINGALGRGSIVVAAAGNDNENAAFVSPANCEHVIAVAASGRDGGLAPYSNYGDIVDVVAPGGNMDIDPLGGILSTINMGSSGPVEDFTGQDYAFYQGTSMAAPHVSATAALMLSANRTLTPATVEDILKGTTRPLPIPCGGGCGTGLIDARAAVDAAVAGGLPTPPGPGTVIVPGSVAITGNPRVGQALTAHPGTWSPAPETLTYQWLRNGEPITVDGTGKVYVLESADHDKRISVVVTGTRTGSASVSAASAQTGPIAPGELTGSTPLIRGAASYGQTLTVDAGIWTTGTAFEYRWFRDDGLLADKTGPTYAITLEDIGHRISVQAIGTKPGYDGLTKVSAQTAAVTAGSLTAPVPTVSGTTKVGYTLTANTGAWTTGTTLKYQWYRSGVPITGATGATFALTAADLGRSVSVGVTGSKPGYTTVLKYSAWSGTVVAGSLATAKPTVTGTTKVGYTLTANTGTWTSGTTFKYQWFRTGVPITGATGKTYALTAADLGKNISVGVTGSKAGYSNATVYSVRTVAVAAGTLTASKPTVSGTTRLNYTLTANTGTWTTGTTFTYQWFRTGVAITGATAKTYKLTTADLGKTMSVGVTGSKAGYNKVLSYSVRTVAVTR</sequence>
<dbReference type="Gene3D" id="2.60.40.2700">
    <property type="match status" value="5"/>
</dbReference>
<dbReference type="InterPro" id="IPR034176">
    <property type="entry name" value="Peptidases_S8_13"/>
</dbReference>
<evidence type="ECO:0000256" key="2">
    <source>
        <dbReference type="ARBA" id="ARBA00022670"/>
    </source>
</evidence>
<comment type="caution">
    <text evidence="10">The sequence shown here is derived from an EMBL/GenBank/DDBJ whole genome shotgun (WGS) entry which is preliminary data.</text>
</comment>
<name>A0ABT8K534_9MICC</name>
<gene>
    <name evidence="10" type="ORF">P5G52_13665</name>
</gene>
<keyword evidence="4 5" id="KW-0720">Serine protease</keyword>
<evidence type="ECO:0000259" key="9">
    <source>
        <dbReference type="Pfam" id="PF00082"/>
    </source>
</evidence>
<dbReference type="InterPro" id="IPR050131">
    <property type="entry name" value="Peptidase_S8_subtilisin-like"/>
</dbReference>
<dbReference type="InterPro" id="IPR022398">
    <property type="entry name" value="Peptidase_S8_His-AS"/>
</dbReference>
<dbReference type="SUPFAM" id="SSF52743">
    <property type="entry name" value="Subtilisin-like"/>
    <property type="match status" value="1"/>
</dbReference>
<dbReference type="Gene3D" id="3.40.50.200">
    <property type="entry name" value="Peptidase S8/S53 domain"/>
    <property type="match status" value="1"/>
</dbReference>
<evidence type="ECO:0000256" key="1">
    <source>
        <dbReference type="ARBA" id="ARBA00011073"/>
    </source>
</evidence>
<evidence type="ECO:0000256" key="3">
    <source>
        <dbReference type="ARBA" id="ARBA00022801"/>
    </source>
</evidence>
<evidence type="ECO:0000256" key="6">
    <source>
        <dbReference type="RuleBase" id="RU003355"/>
    </source>
</evidence>
<evidence type="ECO:0000256" key="8">
    <source>
        <dbReference type="SAM" id="SignalP"/>
    </source>
</evidence>
<dbReference type="InterPro" id="IPR000209">
    <property type="entry name" value="Peptidase_S8/S53_dom"/>
</dbReference>
<dbReference type="InterPro" id="IPR023828">
    <property type="entry name" value="Peptidase_S8_Ser-AS"/>
</dbReference>
<dbReference type="CDD" id="cd07496">
    <property type="entry name" value="Peptidases_S8_13"/>
    <property type="match status" value="1"/>
</dbReference>
<dbReference type="PROSITE" id="PS00137">
    <property type="entry name" value="SUBTILASE_HIS"/>
    <property type="match status" value="1"/>
</dbReference>
<feature type="active site" description="Charge relay system" evidence="5">
    <location>
        <position position="416"/>
    </location>
</feature>
<feature type="active site" description="Charge relay system" evidence="5">
    <location>
        <position position="177"/>
    </location>
</feature>
<dbReference type="RefSeq" id="WP_301228224.1">
    <property type="nucleotide sequence ID" value="NZ_JAROCG010000001.1"/>
</dbReference>
<feature type="chain" id="PRO_5046981596" evidence="8">
    <location>
        <begin position="33"/>
        <end position="933"/>
    </location>
</feature>
<comment type="similarity">
    <text evidence="1 5 6">Belongs to the peptidase S8 family.</text>
</comment>
<dbReference type="Pfam" id="PF00082">
    <property type="entry name" value="Peptidase_S8"/>
    <property type="match status" value="1"/>
</dbReference>
<dbReference type="EMBL" id="JAROCG010000001">
    <property type="protein sequence ID" value="MDN4611911.1"/>
    <property type="molecule type" value="Genomic_DNA"/>
</dbReference>
<reference evidence="10" key="1">
    <citation type="submission" date="2023-06" db="EMBL/GenBank/DDBJ databases">
        <title>MT1 and MT2 Draft Genomes of Novel Species.</title>
        <authorList>
            <person name="Venkateswaran K."/>
        </authorList>
    </citation>
    <scope>NUCLEOTIDE SEQUENCE</scope>
    <source>
        <strain evidence="10">IIF3SC-B10</strain>
    </source>
</reference>
<keyword evidence="2 5" id="KW-0645">Protease</keyword>
<feature type="active site" description="Charge relay system" evidence="5">
    <location>
        <position position="233"/>
    </location>
</feature>
<accession>A0ABT8K534</accession>
<keyword evidence="11" id="KW-1185">Reference proteome</keyword>
<evidence type="ECO:0000256" key="4">
    <source>
        <dbReference type="ARBA" id="ARBA00022825"/>
    </source>
</evidence>
<feature type="domain" description="Peptidase S8/S53" evidence="9">
    <location>
        <begin position="168"/>
        <end position="449"/>
    </location>
</feature>
<feature type="region of interest" description="Disordered" evidence="7">
    <location>
        <begin position="191"/>
        <end position="232"/>
    </location>
</feature>
<keyword evidence="3 5" id="KW-0378">Hydrolase</keyword>
<evidence type="ECO:0000256" key="7">
    <source>
        <dbReference type="SAM" id="MobiDB-lite"/>
    </source>
</evidence>
<dbReference type="PROSITE" id="PS00138">
    <property type="entry name" value="SUBTILASE_SER"/>
    <property type="match status" value="1"/>
</dbReference>
<evidence type="ECO:0000313" key="11">
    <source>
        <dbReference type="Proteomes" id="UP001174209"/>
    </source>
</evidence>
<dbReference type="PROSITE" id="PS51892">
    <property type="entry name" value="SUBTILASE"/>
    <property type="match status" value="1"/>
</dbReference>
<dbReference type="PROSITE" id="PS00136">
    <property type="entry name" value="SUBTILASE_ASP"/>
    <property type="match status" value="1"/>
</dbReference>
<feature type="signal peptide" evidence="8">
    <location>
        <begin position="1"/>
        <end position="32"/>
    </location>
</feature>
<dbReference type="InterPro" id="IPR023827">
    <property type="entry name" value="Peptidase_S8_Asp-AS"/>
</dbReference>
<dbReference type="PRINTS" id="PR00723">
    <property type="entry name" value="SUBTILISIN"/>
</dbReference>
<organism evidence="10 11">
    <name type="scientific">Arthrobacter burdickii</name>
    <dbReference type="NCBI Taxonomy" id="3035920"/>
    <lineage>
        <taxon>Bacteria</taxon>
        <taxon>Bacillati</taxon>
        <taxon>Actinomycetota</taxon>
        <taxon>Actinomycetes</taxon>
        <taxon>Micrococcales</taxon>
        <taxon>Micrococcaceae</taxon>
        <taxon>Arthrobacter</taxon>
    </lineage>
</organism>